<dbReference type="EMBL" id="CAJVPK010003690">
    <property type="protein sequence ID" value="CAG8630108.1"/>
    <property type="molecule type" value="Genomic_DNA"/>
</dbReference>
<sequence length="40" mass="4190">IIDSLVSVRIIPGTSASVSRDILSKLPISGISKATCFESK</sequence>
<dbReference type="Proteomes" id="UP000789706">
    <property type="component" value="Unassembled WGS sequence"/>
</dbReference>
<protein>
    <submittedName>
        <fullName evidence="1">2706_t:CDS:1</fullName>
    </submittedName>
</protein>
<name>A0A9N9D9F7_9GLOM</name>
<proteinExistence type="predicted"/>
<gene>
    <name evidence="1" type="ORF">DEBURN_LOCUS10736</name>
</gene>
<evidence type="ECO:0000313" key="1">
    <source>
        <dbReference type="EMBL" id="CAG8630108.1"/>
    </source>
</evidence>
<reference evidence="1" key="1">
    <citation type="submission" date="2021-06" db="EMBL/GenBank/DDBJ databases">
        <authorList>
            <person name="Kallberg Y."/>
            <person name="Tangrot J."/>
            <person name="Rosling A."/>
        </authorList>
    </citation>
    <scope>NUCLEOTIDE SEQUENCE</scope>
    <source>
        <strain evidence="1">AZ414A</strain>
    </source>
</reference>
<feature type="non-terminal residue" evidence="1">
    <location>
        <position position="1"/>
    </location>
</feature>
<accession>A0A9N9D9F7</accession>
<organism evidence="1 2">
    <name type="scientific">Diversispora eburnea</name>
    <dbReference type="NCBI Taxonomy" id="1213867"/>
    <lineage>
        <taxon>Eukaryota</taxon>
        <taxon>Fungi</taxon>
        <taxon>Fungi incertae sedis</taxon>
        <taxon>Mucoromycota</taxon>
        <taxon>Glomeromycotina</taxon>
        <taxon>Glomeromycetes</taxon>
        <taxon>Diversisporales</taxon>
        <taxon>Diversisporaceae</taxon>
        <taxon>Diversispora</taxon>
    </lineage>
</organism>
<comment type="caution">
    <text evidence="1">The sequence shown here is derived from an EMBL/GenBank/DDBJ whole genome shotgun (WGS) entry which is preliminary data.</text>
</comment>
<keyword evidence="2" id="KW-1185">Reference proteome</keyword>
<dbReference type="AlphaFoldDB" id="A0A9N9D9F7"/>
<evidence type="ECO:0000313" key="2">
    <source>
        <dbReference type="Proteomes" id="UP000789706"/>
    </source>
</evidence>